<evidence type="ECO:0000256" key="4">
    <source>
        <dbReference type="ARBA" id="ARBA00023010"/>
    </source>
</evidence>
<comment type="caution">
    <text evidence="14">The sequence shown here is derived from an EMBL/GenBank/DDBJ whole genome shotgun (WGS) entry which is preliminary data.</text>
</comment>
<comment type="similarity">
    <text evidence="1 10">Belongs to the peroxin-14 family.</text>
</comment>
<dbReference type="Gene3D" id="1.10.10.10">
    <property type="entry name" value="Winged helix-like DNA-binding domain superfamily/Winged helix DNA-binding domain"/>
    <property type="match status" value="1"/>
</dbReference>
<comment type="function">
    <text evidence="10">Component of the PEX13-PEX14 docking complex, a translocon channel that specifically mediates the import of peroxisomal cargo proteins bound to PEX5 receptor. The PEX13-PEX14 docking complex forms a large import pore which can be opened to a diameter of about 9 nm. Mechanistically, PEX5 receptor along with cargo proteins associates with the PEX14 subunit of the PEX13-PEX14 docking complex in the cytosol, leading to the insertion of the receptor into the organelle membrane with the concomitant translocation of the cargo into the peroxisome matrix.</text>
</comment>
<evidence type="ECO:0000259" key="13">
    <source>
        <dbReference type="Pfam" id="PF04695"/>
    </source>
</evidence>
<reference evidence="14" key="1">
    <citation type="submission" date="2021-10" db="EMBL/GenBank/DDBJ databases">
        <title>De novo Genome Assembly of Clathrus columnatus (Basidiomycota, Fungi) Using Illumina and Nanopore Sequence Data.</title>
        <authorList>
            <person name="Ogiso-Tanaka E."/>
            <person name="Itagaki H."/>
            <person name="Hosoya T."/>
            <person name="Hosaka K."/>
        </authorList>
    </citation>
    <scope>NUCLEOTIDE SEQUENCE</scope>
    <source>
        <strain evidence="14">MO-923</strain>
    </source>
</reference>
<evidence type="ECO:0000256" key="2">
    <source>
        <dbReference type="ARBA" id="ARBA00022448"/>
    </source>
</evidence>
<dbReference type="GO" id="GO:0005778">
    <property type="term" value="C:peroxisomal membrane"/>
    <property type="evidence" value="ECO:0007669"/>
    <property type="project" value="UniProtKB-SubCell"/>
</dbReference>
<name>A0AAV5A2A0_9AGAM</name>
<keyword evidence="5 10" id="KW-0472">Membrane</keyword>
<keyword evidence="4" id="KW-0811">Translocation</keyword>
<evidence type="ECO:0000256" key="5">
    <source>
        <dbReference type="ARBA" id="ARBA00023136"/>
    </source>
</evidence>
<dbReference type="EMBL" id="BPWL01000003">
    <property type="protein sequence ID" value="GJJ08774.1"/>
    <property type="molecule type" value="Genomic_DNA"/>
</dbReference>
<dbReference type="InterPro" id="IPR025655">
    <property type="entry name" value="PEX14"/>
</dbReference>
<gene>
    <name evidence="14" type="ORF">Clacol_002993</name>
</gene>
<evidence type="ECO:0000313" key="15">
    <source>
        <dbReference type="Proteomes" id="UP001050691"/>
    </source>
</evidence>
<evidence type="ECO:0000256" key="11">
    <source>
        <dbReference type="SAM" id="Coils"/>
    </source>
</evidence>
<organism evidence="14 15">
    <name type="scientific">Clathrus columnatus</name>
    <dbReference type="NCBI Taxonomy" id="1419009"/>
    <lineage>
        <taxon>Eukaryota</taxon>
        <taxon>Fungi</taxon>
        <taxon>Dikarya</taxon>
        <taxon>Basidiomycota</taxon>
        <taxon>Agaricomycotina</taxon>
        <taxon>Agaricomycetes</taxon>
        <taxon>Phallomycetidae</taxon>
        <taxon>Phallales</taxon>
        <taxon>Clathraceae</taxon>
        <taxon>Clathrus</taxon>
    </lineage>
</organism>
<feature type="domain" description="Peroxisome membrane anchor protein Pex14p N-terminal" evidence="13">
    <location>
        <begin position="6"/>
        <end position="50"/>
    </location>
</feature>
<evidence type="ECO:0000256" key="10">
    <source>
        <dbReference type="RuleBase" id="RU367032"/>
    </source>
</evidence>
<feature type="region of interest" description="Disordered" evidence="12">
    <location>
        <begin position="244"/>
        <end position="314"/>
    </location>
</feature>
<evidence type="ECO:0000256" key="3">
    <source>
        <dbReference type="ARBA" id="ARBA00022927"/>
    </source>
</evidence>
<evidence type="ECO:0000256" key="8">
    <source>
        <dbReference type="ARBA" id="ARBA00029691"/>
    </source>
</evidence>
<keyword evidence="6 10" id="KW-0576">Peroxisome</keyword>
<sequence length="314" mass="34327">MSTTTERQELLKNAIAFLSDEKTQSSPLAKRIEFLESKGLTTSEIEDALKQASEVTKLSQTFTSSQEPVLRYTPSYAPSTYTVVAPPPPVPSLDWRDYFIMAVVSGGVMYGVISLARKYLLPHLQPPTVTAYEADKDALNAQFDAAEALLKELQEETKAVRVASENQQARIEQTTSEVDAAVKEMRENEARTRNEMREIRQEIDTIQDMLPKMLEKNKESQAQSLGELQQELKSLKTLLLSRGPSVSGVATPPFPAPGRPSIPAWQLASSSADSPSSVMPLPRPSVVGSSNGDKLGEPVNSSTSSLSETLEEIA</sequence>
<protein>
    <recommendedName>
        <fullName evidence="7 10">Peroxisomal membrane protein PEX14</fullName>
    </recommendedName>
    <alternativeName>
        <fullName evidence="8 10">Peroxin-14</fullName>
    </alternativeName>
</protein>
<comment type="subcellular location">
    <subcellularLocation>
        <location evidence="9 10">Peroxisome membrane</location>
    </subcellularLocation>
</comment>
<evidence type="ECO:0000256" key="6">
    <source>
        <dbReference type="ARBA" id="ARBA00023140"/>
    </source>
</evidence>
<keyword evidence="3 10" id="KW-0653">Protein transport</keyword>
<dbReference type="PANTHER" id="PTHR23058">
    <property type="entry name" value="PEROXISOMAL MEMBRANE PROTEIN PEX14"/>
    <property type="match status" value="1"/>
</dbReference>
<proteinExistence type="inferred from homology"/>
<dbReference type="AlphaFoldDB" id="A0AAV5A2A0"/>
<dbReference type="InterPro" id="IPR036388">
    <property type="entry name" value="WH-like_DNA-bd_sf"/>
</dbReference>
<feature type="compositionally biased region" description="Low complexity" evidence="12">
    <location>
        <begin position="268"/>
        <end position="277"/>
    </location>
</feature>
<dbReference type="Pfam" id="PF04695">
    <property type="entry name" value="Pex14_N"/>
    <property type="match status" value="1"/>
</dbReference>
<evidence type="ECO:0000256" key="12">
    <source>
        <dbReference type="SAM" id="MobiDB-lite"/>
    </source>
</evidence>
<dbReference type="GO" id="GO:0016560">
    <property type="term" value="P:protein import into peroxisome matrix, docking"/>
    <property type="evidence" value="ECO:0007669"/>
    <property type="project" value="UniProtKB-UniRule"/>
</dbReference>
<evidence type="ECO:0000256" key="7">
    <source>
        <dbReference type="ARBA" id="ARBA00029502"/>
    </source>
</evidence>
<dbReference type="PANTHER" id="PTHR23058:SF0">
    <property type="entry name" value="PEROXISOMAL MEMBRANE PROTEIN PEX14"/>
    <property type="match status" value="1"/>
</dbReference>
<dbReference type="Proteomes" id="UP001050691">
    <property type="component" value="Unassembled WGS sequence"/>
</dbReference>
<evidence type="ECO:0000313" key="14">
    <source>
        <dbReference type="EMBL" id="GJJ08774.1"/>
    </source>
</evidence>
<dbReference type="GO" id="GO:1990429">
    <property type="term" value="C:peroxisomal importomer complex"/>
    <property type="evidence" value="ECO:0007669"/>
    <property type="project" value="TreeGrafter"/>
</dbReference>
<accession>A0AAV5A2A0</accession>
<keyword evidence="15" id="KW-1185">Reference proteome</keyword>
<evidence type="ECO:0000256" key="1">
    <source>
        <dbReference type="ARBA" id="ARBA00005443"/>
    </source>
</evidence>
<keyword evidence="11" id="KW-0175">Coiled coil</keyword>
<evidence type="ECO:0000256" key="9">
    <source>
        <dbReference type="ARBA" id="ARBA00046271"/>
    </source>
</evidence>
<dbReference type="GO" id="GO:0005102">
    <property type="term" value="F:signaling receptor binding"/>
    <property type="evidence" value="ECO:0007669"/>
    <property type="project" value="TreeGrafter"/>
</dbReference>
<keyword evidence="2 10" id="KW-0813">Transport</keyword>
<feature type="coiled-coil region" evidence="11">
    <location>
        <begin position="129"/>
        <end position="238"/>
    </location>
</feature>
<dbReference type="InterPro" id="IPR006785">
    <property type="entry name" value="Pex14_N"/>
</dbReference>